<keyword evidence="3" id="KW-1185">Reference proteome</keyword>
<feature type="compositionally biased region" description="Basic residues" evidence="1">
    <location>
        <begin position="119"/>
        <end position="130"/>
    </location>
</feature>
<protein>
    <submittedName>
        <fullName evidence="2">Uncharacterized protein</fullName>
    </submittedName>
</protein>
<reference evidence="2 3" key="1">
    <citation type="submission" date="2024-05" db="EMBL/GenBank/DDBJ databases">
        <title>Culex pipiens pipiens assembly and annotation.</title>
        <authorList>
            <person name="Alout H."/>
            <person name="Durand T."/>
        </authorList>
    </citation>
    <scope>NUCLEOTIDE SEQUENCE [LARGE SCALE GENOMIC DNA]</scope>
    <source>
        <strain evidence="2">HA-2024</strain>
        <tissue evidence="2">Whole body</tissue>
    </source>
</reference>
<feature type="non-terminal residue" evidence="2">
    <location>
        <position position="1"/>
    </location>
</feature>
<gene>
    <name evidence="2" type="ORF">pipiens_018652</name>
</gene>
<dbReference type="AlphaFoldDB" id="A0ABD1CAR6"/>
<proteinExistence type="predicted"/>
<comment type="caution">
    <text evidence="2">The sequence shown here is derived from an EMBL/GenBank/DDBJ whole genome shotgun (WGS) entry which is preliminary data.</text>
</comment>
<name>A0ABD1CAR6_CULPP</name>
<dbReference type="Proteomes" id="UP001562425">
    <property type="component" value="Unassembled WGS sequence"/>
</dbReference>
<organism evidence="2 3">
    <name type="scientific">Culex pipiens pipiens</name>
    <name type="common">Northern house mosquito</name>
    <dbReference type="NCBI Taxonomy" id="38569"/>
    <lineage>
        <taxon>Eukaryota</taxon>
        <taxon>Metazoa</taxon>
        <taxon>Ecdysozoa</taxon>
        <taxon>Arthropoda</taxon>
        <taxon>Hexapoda</taxon>
        <taxon>Insecta</taxon>
        <taxon>Pterygota</taxon>
        <taxon>Neoptera</taxon>
        <taxon>Endopterygota</taxon>
        <taxon>Diptera</taxon>
        <taxon>Nematocera</taxon>
        <taxon>Culicoidea</taxon>
        <taxon>Culicidae</taxon>
        <taxon>Culicinae</taxon>
        <taxon>Culicini</taxon>
        <taxon>Culex</taxon>
        <taxon>Culex</taxon>
    </lineage>
</organism>
<evidence type="ECO:0000256" key="1">
    <source>
        <dbReference type="SAM" id="MobiDB-lite"/>
    </source>
</evidence>
<dbReference type="EMBL" id="JBEHCU010014364">
    <property type="protein sequence ID" value="KAL1373448.1"/>
    <property type="molecule type" value="Genomic_DNA"/>
</dbReference>
<evidence type="ECO:0000313" key="2">
    <source>
        <dbReference type="EMBL" id="KAL1373448.1"/>
    </source>
</evidence>
<evidence type="ECO:0000313" key="3">
    <source>
        <dbReference type="Proteomes" id="UP001562425"/>
    </source>
</evidence>
<feature type="region of interest" description="Disordered" evidence="1">
    <location>
        <begin position="110"/>
        <end position="130"/>
    </location>
</feature>
<sequence>FIATVVPVPQPPPPVTSGRESRSVGWLLLAQAESFRNVRELTLGEEEIEIGCARCKWNPPPVWPGNQRHPHSVPPAAPTVTHLLSIRFLHGHGGAFRMCNSEIDSKIKNDQKQEEAQQHHHANHRPHLVPWHKRARASATQNSAPVYFRMNTPLGSALNGPRRWHRKPRLCGWLITLLLDSEQFLLI</sequence>
<accession>A0ABD1CAR6</accession>